<reference evidence="1 2" key="1">
    <citation type="submission" date="2016-02" db="EMBL/GenBank/DDBJ databases">
        <authorList>
            <person name="Wen L."/>
            <person name="He K."/>
            <person name="Yang H."/>
        </authorList>
    </citation>
    <scope>NUCLEOTIDE SEQUENCE [LARGE SCALE GENOMIC DNA]</scope>
    <source>
        <strain evidence="1 2">TSA40</strain>
    </source>
</reference>
<evidence type="ECO:0008006" key="3">
    <source>
        <dbReference type="Google" id="ProtNLM"/>
    </source>
</evidence>
<comment type="caution">
    <text evidence="1">The sequence shown here is derived from an EMBL/GenBank/DDBJ whole genome shotgun (WGS) entry which is preliminary data.</text>
</comment>
<dbReference type="InterPro" id="IPR027417">
    <property type="entry name" value="P-loop_NTPase"/>
</dbReference>
<name>A0A254T838_9BURK</name>
<organism evidence="1 2">
    <name type="scientific">Noviherbaspirillum denitrificans</name>
    <dbReference type="NCBI Taxonomy" id="1968433"/>
    <lineage>
        <taxon>Bacteria</taxon>
        <taxon>Pseudomonadati</taxon>
        <taxon>Pseudomonadota</taxon>
        <taxon>Betaproteobacteria</taxon>
        <taxon>Burkholderiales</taxon>
        <taxon>Oxalobacteraceae</taxon>
        <taxon>Noviherbaspirillum</taxon>
    </lineage>
</organism>
<accession>A0A254T838</accession>
<sequence>MAGRNLVLLDEPFQGLAPVLANQYAESLRRLRDLNPELCVIVTESNGSLLRDLPDTTLTLERGELLASSTNLH</sequence>
<dbReference type="AlphaFoldDB" id="A0A254T838"/>
<keyword evidence="2" id="KW-1185">Reference proteome</keyword>
<gene>
    <name evidence="1" type="ORF">AYR66_04045</name>
</gene>
<evidence type="ECO:0000313" key="1">
    <source>
        <dbReference type="EMBL" id="OWW18745.1"/>
    </source>
</evidence>
<dbReference type="Proteomes" id="UP000197535">
    <property type="component" value="Unassembled WGS sequence"/>
</dbReference>
<dbReference type="SUPFAM" id="SSF52540">
    <property type="entry name" value="P-loop containing nucleoside triphosphate hydrolases"/>
    <property type="match status" value="1"/>
</dbReference>
<protein>
    <recommendedName>
        <fullName evidence="3">ABC transporter domain-containing protein</fullName>
    </recommendedName>
</protein>
<evidence type="ECO:0000313" key="2">
    <source>
        <dbReference type="Proteomes" id="UP000197535"/>
    </source>
</evidence>
<dbReference type="EMBL" id="LSTO01000002">
    <property type="protein sequence ID" value="OWW18745.1"/>
    <property type="molecule type" value="Genomic_DNA"/>
</dbReference>
<proteinExistence type="predicted"/>
<dbReference type="Gene3D" id="3.40.50.300">
    <property type="entry name" value="P-loop containing nucleotide triphosphate hydrolases"/>
    <property type="match status" value="1"/>
</dbReference>